<evidence type="ECO:0008006" key="3">
    <source>
        <dbReference type="Google" id="ProtNLM"/>
    </source>
</evidence>
<dbReference type="EMBL" id="KV419529">
    <property type="protein sequence ID" value="KZS86358.1"/>
    <property type="molecule type" value="Genomic_DNA"/>
</dbReference>
<protein>
    <recommendedName>
        <fullName evidence="3">Integrase catalytic domain-containing protein</fullName>
    </recommendedName>
</protein>
<dbReference type="STRING" id="1314777.A0A164M4N7"/>
<dbReference type="PANTHER" id="PTHR46177">
    <property type="entry name" value="INTEGRASE CATALYTIC DOMAIN-CONTAINING PROTEIN"/>
    <property type="match status" value="1"/>
</dbReference>
<name>A0A164M4N7_9AGAM</name>
<organism evidence="1 2">
    <name type="scientific">Sistotremastrum niveocremeum HHB9708</name>
    <dbReference type="NCBI Taxonomy" id="1314777"/>
    <lineage>
        <taxon>Eukaryota</taxon>
        <taxon>Fungi</taxon>
        <taxon>Dikarya</taxon>
        <taxon>Basidiomycota</taxon>
        <taxon>Agaricomycotina</taxon>
        <taxon>Agaricomycetes</taxon>
        <taxon>Sistotremastrales</taxon>
        <taxon>Sistotremastraceae</taxon>
        <taxon>Sertulicium</taxon>
        <taxon>Sertulicium niveocremeum</taxon>
    </lineage>
</organism>
<sequence>KWDMPKARGQGHTVESIHPYINAIHERYPTQGARYTQAVLRQEYGVMVSTEKVAEHNRQHEAEAVDDRRRHAYIRHVYITPAVGECWSFDQHDKMADLKIYFHVCIEVFSGRPMWSKVWRSNRNPRLICSYYLDTIEELGFMPALTQSDRGNENHGIANAQTELRHNQQPSLGRTLQHRWRGKNRNIKPEQFWSFMRRGWAPGKERVVRLGVAAGYYDVTLLWERGVFHFIFIPWLQRELDSYIRLVRFSKRRQDKNVDRPRDEPEFIFRNPAKYGVEDWHIPIAPEDLQEARQLYANPNHPVFQLVEPDFGKLIQECYERIGTPQVDIRTCWDVYNELKKAILETVEGDRKQ</sequence>
<dbReference type="PANTHER" id="PTHR46177:SF1">
    <property type="entry name" value="INTEGRASE CATALYTIC DOMAIN-CONTAINING PROTEIN"/>
    <property type="match status" value="1"/>
</dbReference>
<dbReference type="OrthoDB" id="5946233at2759"/>
<dbReference type="Proteomes" id="UP000076722">
    <property type="component" value="Unassembled WGS sequence"/>
</dbReference>
<reference evidence="1 2" key="1">
    <citation type="journal article" date="2016" name="Mol. Biol. Evol.">
        <title>Comparative Genomics of Early-Diverging Mushroom-Forming Fungi Provides Insights into the Origins of Lignocellulose Decay Capabilities.</title>
        <authorList>
            <person name="Nagy L.G."/>
            <person name="Riley R."/>
            <person name="Tritt A."/>
            <person name="Adam C."/>
            <person name="Daum C."/>
            <person name="Floudas D."/>
            <person name="Sun H."/>
            <person name="Yadav J.S."/>
            <person name="Pangilinan J."/>
            <person name="Larsson K.H."/>
            <person name="Matsuura K."/>
            <person name="Barry K."/>
            <person name="Labutti K."/>
            <person name="Kuo R."/>
            <person name="Ohm R.A."/>
            <person name="Bhattacharya S.S."/>
            <person name="Shirouzu T."/>
            <person name="Yoshinaga Y."/>
            <person name="Martin F.M."/>
            <person name="Grigoriev I.V."/>
            <person name="Hibbett D.S."/>
        </authorList>
    </citation>
    <scope>NUCLEOTIDE SEQUENCE [LARGE SCALE GENOMIC DNA]</scope>
    <source>
        <strain evidence="1 2">HHB9708</strain>
    </source>
</reference>
<accession>A0A164M4N7</accession>
<gene>
    <name evidence="1" type="ORF">SISNIDRAFT_402285</name>
</gene>
<feature type="non-terminal residue" evidence="1">
    <location>
        <position position="353"/>
    </location>
</feature>
<keyword evidence="2" id="KW-1185">Reference proteome</keyword>
<proteinExistence type="predicted"/>
<dbReference type="AlphaFoldDB" id="A0A164M4N7"/>
<feature type="non-terminal residue" evidence="1">
    <location>
        <position position="1"/>
    </location>
</feature>
<evidence type="ECO:0000313" key="2">
    <source>
        <dbReference type="Proteomes" id="UP000076722"/>
    </source>
</evidence>
<evidence type="ECO:0000313" key="1">
    <source>
        <dbReference type="EMBL" id="KZS86358.1"/>
    </source>
</evidence>